<dbReference type="PANTHER" id="PTHR42959">
    <property type="entry name" value="CARBAMOYLTRANSFERASE"/>
    <property type="match status" value="1"/>
</dbReference>
<evidence type="ECO:0000256" key="10">
    <source>
        <dbReference type="PROSITE-ProRule" id="PRU00520"/>
    </source>
</evidence>
<dbReference type="EC" id="6.2.-.-" evidence="9"/>
<dbReference type="SUPFAM" id="SSF55821">
    <property type="entry name" value="YrdC/RibB"/>
    <property type="match status" value="1"/>
</dbReference>
<dbReference type="PROSITE" id="PS51160">
    <property type="entry name" value="ACYLPHOSPHATASE_3"/>
    <property type="match status" value="1"/>
</dbReference>
<dbReference type="AlphaFoldDB" id="A0A831K385"/>
<dbReference type="PIRSF" id="PIRSF006256">
    <property type="entry name" value="CMPcnvr_hdrg_mat"/>
    <property type="match status" value="1"/>
</dbReference>
<evidence type="ECO:0000259" key="12">
    <source>
        <dbReference type="PROSITE" id="PS51163"/>
    </source>
</evidence>
<dbReference type="GO" id="GO:0016874">
    <property type="term" value="F:ligase activity"/>
    <property type="evidence" value="ECO:0007669"/>
    <property type="project" value="UniProtKB-UniRule"/>
</dbReference>
<keyword evidence="3" id="KW-0436">Ligase</keyword>
<dbReference type="InterPro" id="IPR001792">
    <property type="entry name" value="Acylphosphatase-like_dom"/>
</dbReference>
<dbReference type="Pfam" id="PF17788">
    <property type="entry name" value="HypF_C"/>
    <property type="match status" value="1"/>
</dbReference>
<dbReference type="UniPathway" id="UPA00335"/>
<evidence type="ECO:0000313" key="13">
    <source>
        <dbReference type="EMBL" id="HDK38403.1"/>
    </source>
</evidence>
<organism evidence="13">
    <name type="scientific">Thiolapillus brandeum</name>
    <dbReference type="NCBI Taxonomy" id="1076588"/>
    <lineage>
        <taxon>Bacteria</taxon>
        <taxon>Pseudomonadati</taxon>
        <taxon>Pseudomonadota</taxon>
        <taxon>Gammaproteobacteria</taxon>
        <taxon>Chromatiales</taxon>
        <taxon>Sedimenticolaceae</taxon>
        <taxon>Thiolapillus</taxon>
    </lineage>
</organism>
<dbReference type="InterPro" id="IPR006070">
    <property type="entry name" value="Sua5-like_dom"/>
</dbReference>
<accession>A0A831K385</accession>
<dbReference type="GO" id="GO:0003725">
    <property type="term" value="F:double-stranded RNA binding"/>
    <property type="evidence" value="ECO:0007669"/>
    <property type="project" value="InterPro"/>
</dbReference>
<evidence type="ECO:0000256" key="2">
    <source>
        <dbReference type="ARBA" id="ARBA00008097"/>
    </source>
</evidence>
<dbReference type="PROSITE" id="PS00150">
    <property type="entry name" value="ACYLPHOSPHATASE_1"/>
    <property type="match status" value="1"/>
</dbReference>
<dbReference type="Gene3D" id="3.90.870.50">
    <property type="match status" value="1"/>
</dbReference>
<feature type="domain" description="YrdC-like" evidence="12">
    <location>
        <begin position="203"/>
        <end position="387"/>
    </location>
</feature>
<dbReference type="Gene3D" id="3.30.420.40">
    <property type="match status" value="1"/>
</dbReference>
<dbReference type="InterPro" id="IPR036046">
    <property type="entry name" value="Acylphosphatase-like_dom_sf"/>
</dbReference>
<reference evidence="13" key="1">
    <citation type="journal article" date="2020" name="mSystems">
        <title>Genome- and Community-Level Interaction Insights into Carbon Utilization and Element Cycling Functions of Hydrothermarchaeota in Hydrothermal Sediment.</title>
        <authorList>
            <person name="Zhou Z."/>
            <person name="Liu Y."/>
            <person name="Xu W."/>
            <person name="Pan J."/>
            <person name="Luo Z.H."/>
            <person name="Li M."/>
        </authorList>
    </citation>
    <scope>NUCLEOTIDE SEQUENCE [LARGE SCALE GENOMIC DNA]</scope>
    <source>
        <strain evidence="13">HyVt-26</strain>
    </source>
</reference>
<evidence type="ECO:0000256" key="6">
    <source>
        <dbReference type="ARBA" id="ARBA00022833"/>
    </source>
</evidence>
<dbReference type="InterPro" id="IPR017968">
    <property type="entry name" value="Acylphosphatase_CS"/>
</dbReference>
<comment type="caution">
    <text evidence="13">The sequence shown here is derived from an EMBL/GenBank/DDBJ whole genome shotgun (WGS) entry which is preliminary data.</text>
</comment>
<protein>
    <recommendedName>
        <fullName evidence="8 9">Carbamoyltransferase HypF</fullName>
        <ecNumber evidence="9">6.2.-.-</ecNumber>
    </recommendedName>
</protein>
<dbReference type="NCBIfam" id="TIGR00143">
    <property type="entry name" value="hypF"/>
    <property type="match status" value="1"/>
</dbReference>
<dbReference type="Pfam" id="PF00708">
    <property type="entry name" value="Acylphosphatase"/>
    <property type="match status" value="1"/>
</dbReference>
<dbReference type="GO" id="GO:0051604">
    <property type="term" value="P:protein maturation"/>
    <property type="evidence" value="ECO:0007669"/>
    <property type="project" value="TreeGrafter"/>
</dbReference>
<dbReference type="Pfam" id="PF01300">
    <property type="entry name" value="Sua5_yciO_yrdC"/>
    <property type="match status" value="1"/>
</dbReference>
<comment type="function">
    <text evidence="9">Involved in the maturation of [NiFe] hydrogenases. Along with HypE, it catalyzes the synthesis of the CN ligands of the active site iron of [NiFe]-hydrogenases. HypF functions as a carbamoyl transferase using carbamoylphosphate as a substrate and transferring the carboxamido moiety in an ATP-dependent reaction to the thiolate of the C-terminal cysteine of HypE yielding a protein-S-carboxamide.</text>
</comment>
<comment type="pathway">
    <text evidence="1 9">Protein modification; [NiFe] hydrogenase maturation.</text>
</comment>
<dbReference type="EMBL" id="DRCV01000230">
    <property type="protein sequence ID" value="HDK38403.1"/>
    <property type="molecule type" value="Genomic_DNA"/>
</dbReference>
<dbReference type="InterPro" id="IPR041440">
    <property type="entry name" value="HypF_C"/>
</dbReference>
<dbReference type="PROSITE" id="PS51163">
    <property type="entry name" value="YRDC"/>
    <property type="match status" value="1"/>
</dbReference>
<evidence type="ECO:0000256" key="1">
    <source>
        <dbReference type="ARBA" id="ARBA00004711"/>
    </source>
</evidence>
<evidence type="ECO:0000256" key="4">
    <source>
        <dbReference type="ARBA" id="ARBA00022723"/>
    </source>
</evidence>
<evidence type="ECO:0000256" key="7">
    <source>
        <dbReference type="ARBA" id="ARBA00048220"/>
    </source>
</evidence>
<evidence type="ECO:0000256" key="5">
    <source>
        <dbReference type="ARBA" id="ARBA00022771"/>
    </source>
</evidence>
<dbReference type="Gene3D" id="3.30.110.120">
    <property type="match status" value="1"/>
</dbReference>
<dbReference type="InterPro" id="IPR051060">
    <property type="entry name" value="Carbamoyltrans_HypF-like"/>
</dbReference>
<sequence length="786" mass="86437">MTGQAIRISGAVQGVGFRPTVWRLAKECGICGSVWNDAEGVLIHAWGDEQMLVNFKQRLFEEQPPLASIEEIITTPLDEEIEQSQNFQILASRGGKIQTEVTPDAATCADCLAEVLDPLNRRYRYPFTNCTHCGPRLSIIKAIPYDRSNTSMADFILCPKCQAEYDEPADRRFHAQPNACPVCGPRIWLEDHRGVRLDSDEDGDVITTAARLIREGRIVALKGIGGIHLACDASNEAAVARLRPRKSRYAKPLALMAADLAMVERYARVDEVEAALLQNRAAPIVVLDAAGEDLAASVSLLQHTLGFMLPYTPLHHLLMRELPYPVVLTSGNYSNEPQTISNALAHERLADIADYFLLHDRKIINRLDDSVIRIADGQPRLLRRARGDAPRSIPVPPGFAALDNILALGGELKNSFCLMKSDRVIMSQYIGDLEELNTYQDYLQTLDLYQQLFDFSPDLIVVDKHPDYLSTQLGKKLAAEKGLPLVEVQHHHAHIAACMAEHSLPLDSGKVLGVALDGLGYGENDQIWGGEFLLADYQGYQRLAYFQPVSMLGGNKAVYEPWRNTLAHLFSLPSSEQLFAEYAQLEIIQYLNAQPLPVLRTMFAKQLNSPLASSAGRLFDAVAAAIGICRESVDYEGQAAMMLEARAVAQMPQQQDRGYGFVLKNGCLGWEPLWKALLEDLKENVSPTVIAARFHHGLSAAVATTAVGLCREYQVDRVVLGGGVFQNRLLLEQTSKLLREHGLDVFAPAKFPANDGGLSLGQSVIALAAGKNISGVGVDQFSGRVL</sequence>
<evidence type="ECO:0000256" key="8">
    <source>
        <dbReference type="ARBA" id="ARBA00072168"/>
    </source>
</evidence>
<dbReference type="GO" id="GO:0016743">
    <property type="term" value="F:carboxyl- or carbamoyltransferase activity"/>
    <property type="evidence" value="ECO:0007669"/>
    <property type="project" value="UniProtKB-UniRule"/>
</dbReference>
<feature type="domain" description="Acylphosphatase-like" evidence="11">
    <location>
        <begin position="3"/>
        <end position="91"/>
    </location>
</feature>
<feature type="active site" evidence="10">
    <location>
        <position position="36"/>
    </location>
</feature>
<keyword evidence="4" id="KW-0479">Metal-binding</keyword>
<keyword evidence="10" id="KW-0378">Hydrolase</keyword>
<dbReference type="GO" id="GO:0003998">
    <property type="term" value="F:acylphosphatase activity"/>
    <property type="evidence" value="ECO:0007669"/>
    <property type="project" value="UniProtKB-EC"/>
</dbReference>
<gene>
    <name evidence="13" type="primary">hypF</name>
    <name evidence="13" type="ORF">ENG92_05250</name>
</gene>
<dbReference type="InterPro" id="IPR017945">
    <property type="entry name" value="DHBP_synth_RibB-like_a/b_dom"/>
</dbReference>
<dbReference type="SUPFAM" id="SSF54975">
    <property type="entry name" value="Acylphosphatase/BLUF domain-like"/>
    <property type="match status" value="1"/>
</dbReference>
<feature type="active site" evidence="10">
    <location>
        <position position="18"/>
    </location>
</feature>
<dbReference type="InterPro" id="IPR011125">
    <property type="entry name" value="Znf_HypF"/>
</dbReference>
<dbReference type="FunFam" id="3.30.420.40:FF:000124">
    <property type="entry name" value="Carbamoyltransferase HypF"/>
    <property type="match status" value="1"/>
</dbReference>
<proteinExistence type="inferred from homology"/>
<dbReference type="Pfam" id="PF22521">
    <property type="entry name" value="HypF_C_2"/>
    <property type="match status" value="1"/>
</dbReference>
<keyword evidence="6" id="KW-0862">Zinc</keyword>
<dbReference type="GO" id="GO:0008270">
    <property type="term" value="F:zinc ion binding"/>
    <property type="evidence" value="ECO:0007669"/>
    <property type="project" value="UniProtKB-KW"/>
</dbReference>
<name>A0A831K385_9GAMM</name>
<dbReference type="PANTHER" id="PTHR42959:SF1">
    <property type="entry name" value="CARBAMOYLTRANSFERASE HYPF"/>
    <property type="match status" value="1"/>
</dbReference>
<comment type="catalytic activity">
    <reaction evidence="7 9">
        <text>C-terminal L-cysteinyl-[HypE protein] + carbamoyl phosphate + ATP + H2O = C-terminal S-carboxamide-L-cysteinyl-[HypE protein] + AMP + phosphate + diphosphate + H(+)</text>
        <dbReference type="Rhea" id="RHEA:55636"/>
        <dbReference type="Rhea" id="RHEA-COMP:14247"/>
        <dbReference type="Rhea" id="RHEA-COMP:14392"/>
        <dbReference type="ChEBI" id="CHEBI:15377"/>
        <dbReference type="ChEBI" id="CHEBI:15378"/>
        <dbReference type="ChEBI" id="CHEBI:30616"/>
        <dbReference type="ChEBI" id="CHEBI:33019"/>
        <dbReference type="ChEBI" id="CHEBI:43474"/>
        <dbReference type="ChEBI" id="CHEBI:58228"/>
        <dbReference type="ChEBI" id="CHEBI:76913"/>
        <dbReference type="ChEBI" id="CHEBI:139126"/>
        <dbReference type="ChEBI" id="CHEBI:456215"/>
    </reaction>
</comment>
<evidence type="ECO:0000256" key="3">
    <source>
        <dbReference type="ARBA" id="ARBA00022598"/>
    </source>
</evidence>
<dbReference type="InterPro" id="IPR004421">
    <property type="entry name" value="Carbamoyltransferase_HypF"/>
</dbReference>
<dbReference type="InterPro" id="IPR055128">
    <property type="entry name" value="HypF_C_2"/>
</dbReference>
<comment type="catalytic activity">
    <reaction evidence="10">
        <text>an acyl phosphate + H2O = a carboxylate + phosphate + H(+)</text>
        <dbReference type="Rhea" id="RHEA:14965"/>
        <dbReference type="ChEBI" id="CHEBI:15377"/>
        <dbReference type="ChEBI" id="CHEBI:15378"/>
        <dbReference type="ChEBI" id="CHEBI:29067"/>
        <dbReference type="ChEBI" id="CHEBI:43474"/>
        <dbReference type="ChEBI" id="CHEBI:59918"/>
        <dbReference type="EC" id="3.6.1.7"/>
    </reaction>
</comment>
<evidence type="ECO:0000256" key="9">
    <source>
        <dbReference type="PIRNR" id="PIRNR006256"/>
    </source>
</evidence>
<comment type="similarity">
    <text evidence="2 9">Belongs to the carbamoyltransferase HypF family.</text>
</comment>
<dbReference type="Pfam" id="PF07503">
    <property type="entry name" value="zf-HYPF"/>
    <property type="match status" value="2"/>
</dbReference>
<dbReference type="Proteomes" id="UP000885822">
    <property type="component" value="Unassembled WGS sequence"/>
</dbReference>
<keyword evidence="5" id="KW-0863">Zinc-finger</keyword>
<dbReference type="Gene3D" id="3.30.420.360">
    <property type="match status" value="1"/>
</dbReference>
<evidence type="ECO:0000259" key="11">
    <source>
        <dbReference type="PROSITE" id="PS51160"/>
    </source>
</evidence>